<dbReference type="InterPro" id="IPR013785">
    <property type="entry name" value="Aldolase_TIM"/>
</dbReference>
<accession>F5J3T0</accession>
<evidence type="ECO:0008006" key="12">
    <source>
        <dbReference type="Google" id="ProtNLM"/>
    </source>
</evidence>
<evidence type="ECO:0000256" key="6">
    <source>
        <dbReference type="SAM" id="SignalP"/>
    </source>
</evidence>
<name>F5J3T0_9BACT</name>
<evidence type="ECO:0000256" key="2">
    <source>
        <dbReference type="ARBA" id="ARBA00011245"/>
    </source>
</evidence>
<evidence type="ECO:0000256" key="1">
    <source>
        <dbReference type="ARBA" id="ARBA00001913"/>
    </source>
</evidence>
<dbReference type="Proteomes" id="UP000004913">
    <property type="component" value="Unassembled WGS sequence"/>
</dbReference>
<comment type="cofactor">
    <cofactor evidence="1">
        <name>Ca(2+)</name>
        <dbReference type="ChEBI" id="CHEBI:29108"/>
    </cofactor>
</comment>
<keyword evidence="11" id="KW-1185">Reference proteome</keyword>
<dbReference type="InterPro" id="IPR029483">
    <property type="entry name" value="GH97_C"/>
</dbReference>
<feature type="domain" description="Glycosyl-hydrolase 97 N-terminal" evidence="8">
    <location>
        <begin position="29"/>
        <end position="298"/>
    </location>
</feature>
<dbReference type="HOGENOM" id="CLU_011166_0_0_10"/>
<evidence type="ECO:0000259" key="8">
    <source>
        <dbReference type="Pfam" id="PF14508"/>
    </source>
</evidence>
<dbReference type="EMBL" id="ADLV01000055">
    <property type="protein sequence ID" value="EGJ99628.1"/>
    <property type="molecule type" value="Genomic_DNA"/>
</dbReference>
<dbReference type="GO" id="GO:0016798">
    <property type="term" value="F:hydrolase activity, acting on glycosyl bonds"/>
    <property type="evidence" value="ECO:0007669"/>
    <property type="project" value="UniProtKB-KW"/>
</dbReference>
<evidence type="ECO:0000313" key="10">
    <source>
        <dbReference type="EMBL" id="EGJ99628.1"/>
    </source>
</evidence>
<feature type="signal peptide" evidence="6">
    <location>
        <begin position="1"/>
        <end position="18"/>
    </location>
</feature>
<dbReference type="GO" id="GO:0030246">
    <property type="term" value="F:carbohydrate binding"/>
    <property type="evidence" value="ECO:0007669"/>
    <property type="project" value="InterPro"/>
</dbReference>
<feature type="domain" description="Glycosyl-hydrolase 97 catalytic" evidence="7">
    <location>
        <begin position="316"/>
        <end position="470"/>
    </location>
</feature>
<dbReference type="InterPro" id="IPR014718">
    <property type="entry name" value="GH-type_carb-bd"/>
</dbReference>
<gene>
    <name evidence="10" type="ORF">HMPREF9455_03997</name>
</gene>
<dbReference type="Pfam" id="PF14508">
    <property type="entry name" value="GH97_N"/>
    <property type="match status" value="1"/>
</dbReference>
<dbReference type="InterPro" id="IPR017853">
    <property type="entry name" value="GH"/>
</dbReference>
<keyword evidence="5" id="KW-0326">Glycosidase</keyword>
<comment type="caution">
    <text evidence="10">The sequence shown here is derived from an EMBL/GenBank/DDBJ whole genome shotgun (WGS) entry which is preliminary data.</text>
</comment>
<organism evidence="10 11">
    <name type="scientific">Dysgonomonas gadei ATCC BAA-286</name>
    <dbReference type="NCBI Taxonomy" id="742766"/>
    <lineage>
        <taxon>Bacteria</taxon>
        <taxon>Pseudomonadati</taxon>
        <taxon>Bacteroidota</taxon>
        <taxon>Bacteroidia</taxon>
        <taxon>Bacteroidales</taxon>
        <taxon>Dysgonomonadaceae</taxon>
        <taxon>Dysgonomonas</taxon>
    </lineage>
</organism>
<sequence>MRKILQLCIIALSGIAFAQTINAQKEFSVKSPNKKLEISVVINKENVEYCVRHEKDLLIDKSPISMTFTNMEPFGINPKLAKSNTRSYSGVIHPPLYRKNEIVDNYNELTLQFKGNYNLIFRAYDDGVAYRFVSTAKKAFMVESEQVTFNFPTDNKIYAPYAKGRKNDGVTDPFYSAFQSTYVHIPLSEWKKGEIAFAPVLVECANNKKVCITEADLLNYPGMYLHNKEGNTSLEGIFAAYPKVIKQEVRGLKGVVKERESYIAKHEGATNFPWRVIAVSENDFELVNNDMIYKLATPAQFTDYSWIKPGKVAWDWWNDWNIYNVDFHAGINTETYKYYIDFASEYGLEYVILDEGWSVAEKADLLLIVPEIDLEEIIRYAKSKNVDIILWAGYYAFAKNMDEVCRHYAAMGVKGFKLDFMDRDDQLMVDFHHRAAQATAKYKLLLDFHGTYKPTGLQRTYPNVINFEGVFGLEELKWAKKETDMVTYDVTMPFIRMVAGPLDYTQGAMDNRTKENFAAIYKEPMSQGTRCRQLAAYIIFDSPIIMMCDAPTNYMKEEECTRFIADIPTIWDKTIPLNGKVSEYVTIARQKSNIWYVGSMTDWNARTENLDLSFLGDGDFKAEIFKDGINADRVGRDYKREVTDIPASRKLSVPMAPGGGFVMKIYKQ</sequence>
<dbReference type="OrthoDB" id="1109141at2"/>
<evidence type="ECO:0000313" key="11">
    <source>
        <dbReference type="Proteomes" id="UP000004913"/>
    </source>
</evidence>
<dbReference type="AlphaFoldDB" id="F5J3T0"/>
<evidence type="ECO:0000256" key="3">
    <source>
        <dbReference type="ARBA" id="ARBA00022801"/>
    </source>
</evidence>
<dbReference type="InterPro" id="IPR019563">
    <property type="entry name" value="GH97_catalytic"/>
</dbReference>
<evidence type="ECO:0000259" key="7">
    <source>
        <dbReference type="Pfam" id="PF10566"/>
    </source>
</evidence>
<dbReference type="InterPro" id="IPR052720">
    <property type="entry name" value="Glycosyl_hydrolase_97"/>
</dbReference>
<dbReference type="RefSeq" id="WP_006801533.1">
    <property type="nucleotide sequence ID" value="NZ_GL891994.1"/>
</dbReference>
<reference evidence="10 11" key="1">
    <citation type="submission" date="2011-04" db="EMBL/GenBank/DDBJ databases">
        <title>The Genome Sequence of Dysgonomonas gadei ATCC BAA-286.</title>
        <authorList>
            <consortium name="The Broad Institute Genome Sequencing Platform"/>
            <person name="Earl A."/>
            <person name="Ward D."/>
            <person name="Feldgarden M."/>
            <person name="Gevers D."/>
            <person name="Pudlo N."/>
            <person name="Martens E."/>
            <person name="Allen-Vercoe E."/>
            <person name="Young S.K."/>
            <person name="Zeng Q."/>
            <person name="Gargeya S."/>
            <person name="Fitzgerald M."/>
            <person name="Haas B."/>
            <person name="Abouelleil A."/>
            <person name="Alvarado L."/>
            <person name="Arachchi H.M."/>
            <person name="Berlin A."/>
            <person name="Brown A."/>
            <person name="Chapman S.B."/>
            <person name="Chen Z."/>
            <person name="Dunbar C."/>
            <person name="Freedman E."/>
            <person name="Gearin G."/>
            <person name="Gellesch M."/>
            <person name="Goldberg J."/>
            <person name="Griggs A."/>
            <person name="Gujja S."/>
            <person name="Heiman D."/>
            <person name="Howarth C."/>
            <person name="Larson L."/>
            <person name="Lui A."/>
            <person name="MacDonald P.J.P."/>
            <person name="Mehta T."/>
            <person name="Montmayeur A."/>
            <person name="Murphy C."/>
            <person name="Neiman D."/>
            <person name="Pearson M."/>
            <person name="Priest M."/>
            <person name="Roberts A."/>
            <person name="Saif S."/>
            <person name="Shea T."/>
            <person name="Shenoy N."/>
            <person name="Sisk P."/>
            <person name="Stolte C."/>
            <person name="Sykes S."/>
            <person name="Yandava C."/>
            <person name="Wortman J."/>
            <person name="Nusbaum C."/>
            <person name="Birren B."/>
        </authorList>
    </citation>
    <scope>NUCLEOTIDE SEQUENCE [LARGE SCALE GENOMIC DNA]</scope>
    <source>
        <strain evidence="10 11">ATCC BAA-286</strain>
    </source>
</reference>
<evidence type="ECO:0000259" key="9">
    <source>
        <dbReference type="Pfam" id="PF14509"/>
    </source>
</evidence>
<keyword evidence="6" id="KW-0732">Signal</keyword>
<dbReference type="Gene3D" id="3.20.20.70">
    <property type="entry name" value="Aldolase class I"/>
    <property type="match status" value="1"/>
</dbReference>
<feature type="domain" description="Glycosyl-hydrolase 97 C-terminal oligomerisation" evidence="9">
    <location>
        <begin position="571"/>
        <end position="665"/>
    </location>
</feature>
<dbReference type="InterPro" id="IPR029486">
    <property type="entry name" value="GH97_N"/>
</dbReference>
<dbReference type="Pfam" id="PF10566">
    <property type="entry name" value="Glyco_hydro_97"/>
    <property type="match status" value="1"/>
</dbReference>
<dbReference type="PANTHER" id="PTHR35803:SF2">
    <property type="entry name" value="RETAINING ALPHA-GALACTOSIDASE"/>
    <property type="match status" value="1"/>
</dbReference>
<dbReference type="SUPFAM" id="SSF51445">
    <property type="entry name" value="(Trans)glycosidases"/>
    <property type="match status" value="1"/>
</dbReference>
<protein>
    <recommendedName>
        <fullName evidence="12">Alpha-glucosidase</fullName>
    </recommendedName>
</protein>
<comment type="subunit">
    <text evidence="2">Monomer.</text>
</comment>
<dbReference type="PANTHER" id="PTHR35803">
    <property type="entry name" value="GLUCAN 1,4-ALPHA-GLUCOSIDASE SUSB-RELATED"/>
    <property type="match status" value="1"/>
</dbReference>
<evidence type="ECO:0000256" key="5">
    <source>
        <dbReference type="ARBA" id="ARBA00023295"/>
    </source>
</evidence>
<evidence type="ECO:0000256" key="4">
    <source>
        <dbReference type="ARBA" id="ARBA00022837"/>
    </source>
</evidence>
<feature type="chain" id="PRO_5003328716" description="Alpha-glucosidase" evidence="6">
    <location>
        <begin position="19"/>
        <end position="668"/>
    </location>
</feature>
<keyword evidence="4" id="KW-0106">Calcium</keyword>
<dbReference type="Gene3D" id="2.70.98.10">
    <property type="match status" value="1"/>
</dbReference>
<dbReference type="InterPro" id="IPR013780">
    <property type="entry name" value="Glyco_hydro_b"/>
</dbReference>
<dbReference type="Gene3D" id="2.60.40.1180">
    <property type="entry name" value="Golgi alpha-mannosidase II"/>
    <property type="match status" value="1"/>
</dbReference>
<dbReference type="eggNOG" id="COG4948">
    <property type="taxonomic scope" value="Bacteria"/>
</dbReference>
<dbReference type="STRING" id="742766.HMPREF9455_03997"/>
<proteinExistence type="predicted"/>
<keyword evidence="3" id="KW-0378">Hydrolase</keyword>
<dbReference type="Pfam" id="PF14509">
    <property type="entry name" value="GH97_C"/>
    <property type="match status" value="1"/>
</dbReference>